<reference evidence="2" key="1">
    <citation type="journal article" date="2019" name="bioRxiv">
        <title>The Genome of the Zebra Mussel, Dreissena polymorpha: A Resource for Invasive Species Research.</title>
        <authorList>
            <person name="McCartney M.A."/>
            <person name="Auch B."/>
            <person name="Kono T."/>
            <person name="Mallez S."/>
            <person name="Zhang Y."/>
            <person name="Obille A."/>
            <person name="Becker A."/>
            <person name="Abrahante J.E."/>
            <person name="Garbe J."/>
            <person name="Badalamenti J.P."/>
            <person name="Herman A."/>
            <person name="Mangelson H."/>
            <person name="Liachko I."/>
            <person name="Sullivan S."/>
            <person name="Sone E.D."/>
            <person name="Koren S."/>
            <person name="Silverstein K.A.T."/>
            <person name="Beckman K.B."/>
            <person name="Gohl D.M."/>
        </authorList>
    </citation>
    <scope>NUCLEOTIDE SEQUENCE</scope>
    <source>
        <strain evidence="2">Duluth1</strain>
        <tissue evidence="2">Whole animal</tissue>
    </source>
</reference>
<accession>A0A9D4HX63</accession>
<dbReference type="AlphaFoldDB" id="A0A9D4HX63"/>
<feature type="region of interest" description="Disordered" evidence="1">
    <location>
        <begin position="127"/>
        <end position="146"/>
    </location>
</feature>
<keyword evidence="3" id="KW-1185">Reference proteome</keyword>
<dbReference type="Proteomes" id="UP000828390">
    <property type="component" value="Unassembled WGS sequence"/>
</dbReference>
<dbReference type="EMBL" id="JAIWYP010000011">
    <property type="protein sequence ID" value="KAH3736028.1"/>
    <property type="molecule type" value="Genomic_DNA"/>
</dbReference>
<name>A0A9D4HX63_DREPO</name>
<comment type="caution">
    <text evidence="2">The sequence shown here is derived from an EMBL/GenBank/DDBJ whole genome shotgun (WGS) entry which is preliminary data.</text>
</comment>
<organism evidence="2 3">
    <name type="scientific">Dreissena polymorpha</name>
    <name type="common">Zebra mussel</name>
    <name type="synonym">Mytilus polymorpha</name>
    <dbReference type="NCBI Taxonomy" id="45954"/>
    <lineage>
        <taxon>Eukaryota</taxon>
        <taxon>Metazoa</taxon>
        <taxon>Spiralia</taxon>
        <taxon>Lophotrochozoa</taxon>
        <taxon>Mollusca</taxon>
        <taxon>Bivalvia</taxon>
        <taxon>Autobranchia</taxon>
        <taxon>Heteroconchia</taxon>
        <taxon>Euheterodonta</taxon>
        <taxon>Imparidentia</taxon>
        <taxon>Neoheterodontei</taxon>
        <taxon>Myida</taxon>
        <taxon>Dreissenoidea</taxon>
        <taxon>Dreissenidae</taxon>
        <taxon>Dreissena</taxon>
    </lineage>
</organism>
<evidence type="ECO:0000313" key="2">
    <source>
        <dbReference type="EMBL" id="KAH3736028.1"/>
    </source>
</evidence>
<reference evidence="2" key="2">
    <citation type="submission" date="2020-11" db="EMBL/GenBank/DDBJ databases">
        <authorList>
            <person name="McCartney M.A."/>
            <person name="Auch B."/>
            <person name="Kono T."/>
            <person name="Mallez S."/>
            <person name="Becker A."/>
            <person name="Gohl D.M."/>
            <person name="Silverstein K.A.T."/>
            <person name="Koren S."/>
            <person name="Bechman K.B."/>
            <person name="Herman A."/>
            <person name="Abrahante J.E."/>
            <person name="Garbe J."/>
        </authorList>
    </citation>
    <scope>NUCLEOTIDE SEQUENCE</scope>
    <source>
        <strain evidence="2">Duluth1</strain>
        <tissue evidence="2">Whole animal</tissue>
    </source>
</reference>
<protein>
    <submittedName>
        <fullName evidence="2">Uncharacterized protein</fullName>
    </submittedName>
</protein>
<gene>
    <name evidence="2" type="ORF">DPMN_042588</name>
</gene>
<evidence type="ECO:0000313" key="3">
    <source>
        <dbReference type="Proteomes" id="UP000828390"/>
    </source>
</evidence>
<sequence length="146" mass="16209">MGVDNYHLSCDWCVLPTGEVNLDCQQRIVEDGLLKYPEDQNLHLNMAKILRKRAQAPQAYPHALKALGNTDPATNISLTLFVAQTAILSGLCDDAERLCKMVEENCGGDDSAMKSVQQIKESIVEVRENQQQKTTRRPRSVGIGNL</sequence>
<evidence type="ECO:0000256" key="1">
    <source>
        <dbReference type="SAM" id="MobiDB-lite"/>
    </source>
</evidence>
<proteinExistence type="predicted"/>